<evidence type="ECO:0000256" key="1">
    <source>
        <dbReference type="ARBA" id="ARBA00022651"/>
    </source>
</evidence>
<evidence type="ECO:0000256" key="2">
    <source>
        <dbReference type="ARBA" id="ARBA00023277"/>
    </source>
</evidence>
<gene>
    <name evidence="4" type="ORF">SAMN05444008_101430</name>
</gene>
<keyword evidence="1" id="KW-0858">Xylan degradation</keyword>
<organism evidence="4 5">
    <name type="scientific">Cnuella takakiae</name>
    <dbReference type="NCBI Taxonomy" id="1302690"/>
    <lineage>
        <taxon>Bacteria</taxon>
        <taxon>Pseudomonadati</taxon>
        <taxon>Bacteroidota</taxon>
        <taxon>Chitinophagia</taxon>
        <taxon>Chitinophagales</taxon>
        <taxon>Chitinophagaceae</taxon>
        <taxon>Cnuella</taxon>
    </lineage>
</organism>
<proteinExistence type="predicted"/>
<dbReference type="EMBL" id="FQUO01000001">
    <property type="protein sequence ID" value="SHE45088.1"/>
    <property type="molecule type" value="Genomic_DNA"/>
</dbReference>
<dbReference type="InterPro" id="IPR052176">
    <property type="entry name" value="Glycosyl_Hydrlase_43_Enz"/>
</dbReference>
<accession>A0A1M4TKY3</accession>
<evidence type="ECO:0000256" key="3">
    <source>
        <dbReference type="SAM" id="SignalP"/>
    </source>
</evidence>
<dbReference type="SUPFAM" id="SSF75005">
    <property type="entry name" value="Arabinanase/levansucrase/invertase"/>
    <property type="match status" value="1"/>
</dbReference>
<dbReference type="Proteomes" id="UP000184368">
    <property type="component" value="Unassembled WGS sequence"/>
</dbReference>
<dbReference type="Gene3D" id="2.115.10.20">
    <property type="entry name" value="Glycosyl hydrolase domain, family 43"/>
    <property type="match status" value="1"/>
</dbReference>
<keyword evidence="3" id="KW-0732">Signal</keyword>
<evidence type="ECO:0000313" key="5">
    <source>
        <dbReference type="Proteomes" id="UP000184368"/>
    </source>
</evidence>
<feature type="signal peptide" evidence="3">
    <location>
        <begin position="1"/>
        <end position="23"/>
    </location>
</feature>
<dbReference type="STRING" id="1302690.BUE76_01710"/>
<dbReference type="GO" id="GO:0045493">
    <property type="term" value="P:xylan catabolic process"/>
    <property type="evidence" value="ECO:0007669"/>
    <property type="project" value="UniProtKB-KW"/>
</dbReference>
<keyword evidence="5" id="KW-1185">Reference proteome</keyword>
<sequence>MNKRHLTLLLAVLALFGATGANAQQAAAQSKMKKFVHQQAGNPYLPLWEHVPDGEPRVFEDPDNPGKYRAYIIGSHDLRVNSYCGPDIRAWSAPVEDLTSWRDEGPIFTYQIDGQWDVMYAPDLVEVKRKNGKKEYYLYPHSRGPNREAMVCKGSRPDGPFTPVNLTEDGKRTVPGSILGFDPAVYIEYVTDPKDPDYAIGFRAYGFWGFQRSSAAQLDQNTMYSLRPGTEPIRYLLPASSRYGVLREPAGTTYPQILPNEDLGTFNFFEASSIRKVGNKYVTVFSGYSGPEYGVGSSNSTLRYAYGDSPLGPWKSGGVVVDSRAPVLNQDGSAIQTTNSGHNTHGSIELINGQWYVFYHRPPRGFGFARQPVVAPVSIQWDEKPIAQGGTVSIRGYDPYAPNGLWTAKDSQGREYKGAEVTSEGFHFYGLDPYQYYSAGYAAYLSNPSLQQDSWDIWDNHMPIEKVKNGNIVGYKYFGFGGLARAQKGLKPFAGTKKGNGTAFNLFLTPKTDKAFKVAVWLDGPWDNATWKGKKIAEIQVPANAAQEVTQFTADVAQYVDGLDQKHAIYLVAEGADGDVLFDLAGLGFSAKNKKLVRPVVPTVSIMASGQAVSIPATPVRSTNANGIVGYDLYQANYKIPAGTTTVPVISATASNPAVKVSITQASALTGTAVVKFDYKGVVKTYNVVFVP</sequence>
<protein>
    <recommendedName>
        <fullName evidence="6">Glycosyl hydrolases family 43</fullName>
    </recommendedName>
</protein>
<dbReference type="AlphaFoldDB" id="A0A1M4TKY3"/>
<dbReference type="PANTHER" id="PTHR43772:SF2">
    <property type="entry name" value="PUTATIVE (AFU_ORTHOLOGUE AFUA_2G04480)-RELATED"/>
    <property type="match status" value="1"/>
</dbReference>
<reference evidence="4 5" key="1">
    <citation type="submission" date="2016-11" db="EMBL/GenBank/DDBJ databases">
        <authorList>
            <person name="Jaros S."/>
            <person name="Januszkiewicz K."/>
            <person name="Wedrychowicz H."/>
        </authorList>
    </citation>
    <scope>NUCLEOTIDE SEQUENCE [LARGE SCALE GENOMIC DNA]</scope>
    <source>
        <strain evidence="4 5">DSM 26897</strain>
    </source>
</reference>
<evidence type="ECO:0000313" key="4">
    <source>
        <dbReference type="EMBL" id="SHE45088.1"/>
    </source>
</evidence>
<feature type="chain" id="PRO_5012612325" description="Glycosyl hydrolases family 43" evidence="3">
    <location>
        <begin position="24"/>
        <end position="692"/>
    </location>
</feature>
<dbReference type="PANTHER" id="PTHR43772">
    <property type="entry name" value="ENDO-1,4-BETA-XYLANASE"/>
    <property type="match status" value="1"/>
</dbReference>
<evidence type="ECO:0008006" key="6">
    <source>
        <dbReference type="Google" id="ProtNLM"/>
    </source>
</evidence>
<keyword evidence="1" id="KW-0624">Polysaccharide degradation</keyword>
<keyword evidence="2" id="KW-0119">Carbohydrate metabolism</keyword>
<dbReference type="RefSeq" id="WP_216820609.1">
    <property type="nucleotide sequence ID" value="NZ_FQUO01000001.1"/>
</dbReference>
<dbReference type="InterPro" id="IPR023296">
    <property type="entry name" value="Glyco_hydro_beta-prop_sf"/>
</dbReference>
<name>A0A1M4TKY3_9BACT</name>